<reference evidence="1" key="1">
    <citation type="submission" date="2021-01" db="EMBL/GenBank/DDBJ databases">
        <authorList>
            <consortium name="Genoscope - CEA"/>
            <person name="William W."/>
        </authorList>
    </citation>
    <scope>NUCLEOTIDE SEQUENCE</scope>
</reference>
<dbReference type="AlphaFoldDB" id="A0A8S1YM13"/>
<proteinExistence type="predicted"/>
<accession>A0A8S1YM13</accession>
<dbReference type="OMA" id="GNTNACT"/>
<sequence>MHIRWSQVSCQRSLQQLHNLRAYNDTEGSCFWVATDASGSCRTKICSDIPNCTTTQACQGVANCVSNRTAYIAKANCSTYTTKTACNSKGTDGICVWTETTTGGTTKGKCSFMTSCTSAAGNTNACTQANDRFQMNSKNKHCADHTCLTYTTQVLSCKYFYTWDQKKSNACSTVNGACTTTNADTLKEGDCYTLKAYLY</sequence>
<evidence type="ECO:0000313" key="1">
    <source>
        <dbReference type="EMBL" id="CAD8212124.1"/>
    </source>
</evidence>
<name>A0A8S1YM13_PAROT</name>
<protein>
    <submittedName>
        <fullName evidence="1">Uncharacterized protein</fullName>
    </submittedName>
</protein>
<evidence type="ECO:0000313" key="2">
    <source>
        <dbReference type="Proteomes" id="UP000683925"/>
    </source>
</evidence>
<gene>
    <name evidence="1" type="ORF">POCTA_138.1.T1560131</name>
</gene>
<organism evidence="1 2">
    <name type="scientific">Paramecium octaurelia</name>
    <dbReference type="NCBI Taxonomy" id="43137"/>
    <lineage>
        <taxon>Eukaryota</taxon>
        <taxon>Sar</taxon>
        <taxon>Alveolata</taxon>
        <taxon>Ciliophora</taxon>
        <taxon>Intramacronucleata</taxon>
        <taxon>Oligohymenophorea</taxon>
        <taxon>Peniculida</taxon>
        <taxon>Parameciidae</taxon>
        <taxon>Paramecium</taxon>
    </lineage>
</organism>
<dbReference type="EMBL" id="CAJJDP010000158">
    <property type="protein sequence ID" value="CAD8212124.1"/>
    <property type="molecule type" value="Genomic_DNA"/>
</dbReference>
<keyword evidence="2" id="KW-1185">Reference proteome</keyword>
<comment type="caution">
    <text evidence="1">The sequence shown here is derived from an EMBL/GenBank/DDBJ whole genome shotgun (WGS) entry which is preliminary data.</text>
</comment>
<dbReference type="Proteomes" id="UP000683925">
    <property type="component" value="Unassembled WGS sequence"/>
</dbReference>